<dbReference type="AlphaFoldDB" id="A0A0D2J3X3"/>
<protein>
    <recommendedName>
        <fullName evidence="4">BZIP domain-containing protein</fullName>
    </recommendedName>
</protein>
<dbReference type="InterPro" id="IPR021833">
    <property type="entry name" value="DUF3425"/>
</dbReference>
<name>A0A0D2J3X3_9EURO</name>
<feature type="region of interest" description="Disordered" evidence="1">
    <location>
        <begin position="209"/>
        <end position="230"/>
    </location>
</feature>
<feature type="region of interest" description="Disordered" evidence="1">
    <location>
        <begin position="1"/>
        <end position="65"/>
    </location>
</feature>
<dbReference type="GeneID" id="25289564"/>
<accession>A0A0D2J3X3</accession>
<proteinExistence type="predicted"/>
<feature type="region of interest" description="Disordered" evidence="1">
    <location>
        <begin position="499"/>
        <end position="538"/>
    </location>
</feature>
<organism evidence="2 3">
    <name type="scientific">Rhinocladiella mackenziei CBS 650.93</name>
    <dbReference type="NCBI Taxonomy" id="1442369"/>
    <lineage>
        <taxon>Eukaryota</taxon>
        <taxon>Fungi</taxon>
        <taxon>Dikarya</taxon>
        <taxon>Ascomycota</taxon>
        <taxon>Pezizomycotina</taxon>
        <taxon>Eurotiomycetes</taxon>
        <taxon>Chaetothyriomycetidae</taxon>
        <taxon>Chaetothyriales</taxon>
        <taxon>Herpotrichiellaceae</taxon>
        <taxon>Rhinocladiella</taxon>
    </lineage>
</organism>
<evidence type="ECO:0008006" key="4">
    <source>
        <dbReference type="Google" id="ProtNLM"/>
    </source>
</evidence>
<reference evidence="2 3" key="1">
    <citation type="submission" date="2015-01" db="EMBL/GenBank/DDBJ databases">
        <title>The Genome Sequence of Rhinocladiella mackenzie CBS 650.93.</title>
        <authorList>
            <consortium name="The Broad Institute Genomics Platform"/>
            <person name="Cuomo C."/>
            <person name="de Hoog S."/>
            <person name="Gorbushina A."/>
            <person name="Stielow B."/>
            <person name="Teixiera M."/>
            <person name="Abouelleil A."/>
            <person name="Chapman S.B."/>
            <person name="Priest M."/>
            <person name="Young S.K."/>
            <person name="Wortman J."/>
            <person name="Nusbaum C."/>
            <person name="Birren B."/>
        </authorList>
    </citation>
    <scope>NUCLEOTIDE SEQUENCE [LARGE SCALE GENOMIC DNA]</scope>
    <source>
        <strain evidence="2 3">CBS 650.93</strain>
    </source>
</reference>
<dbReference type="CDD" id="cd14688">
    <property type="entry name" value="bZIP_YAP"/>
    <property type="match status" value="1"/>
</dbReference>
<sequence>MPNVGRERTPAANGVAVNNDQEGIPSDQKHQPTQAPPKRPKRKLKLTASQRERKRAIDREAQRSIRVKTKNYIAHLENLVRIMEKGGTDSREGGADKNGQGHAPNGQSEERARELLSQLRQSQEEVGRFREMVSGVQRLIGGALDSAPEAEPKRLTFSGLATNGPSVQPAFQRGLQETSSQIENCASVYSHSSGSSSALVEYGYCPPQSKQPKAAADAAQGHPSMSVGSQVQPLSQHDRFDACERLFSAQGVTERQPSTERPDVPQGRVEGELFFFSEREINRVLAESHGYFANQPFDEDIIVRAVLHGWRDVQDQYVLDSGWHALKRIDQVVFGECGIVERMAILRTMRLKLLHQGHRGPRSLTSLPSFHCRGPTEDVEALEKIPIIEHFVWPGFRINLCNNARKYINNKFSDAFRHSFKFLWPYDISDLYVRDPVAQLYSTAPEFIQRQSDLRSWTMRKEFFEGLPELFAAIPVYDTPLDRALVPTGSMSTQMGMNTDLDHGRNHQQVPTGRVEEQEVEDSQLESLPPPQSAVPVDGTVGDVPVSVMPQSSEIEAWLGDPDMRPNLRQCWNMASGMNVGYSSLWAGLSRGFVD</sequence>
<dbReference type="Proteomes" id="UP000053617">
    <property type="component" value="Unassembled WGS sequence"/>
</dbReference>
<dbReference type="RefSeq" id="XP_013277547.1">
    <property type="nucleotide sequence ID" value="XM_013422093.1"/>
</dbReference>
<evidence type="ECO:0000313" key="3">
    <source>
        <dbReference type="Proteomes" id="UP000053617"/>
    </source>
</evidence>
<dbReference type="EMBL" id="KN847475">
    <property type="protein sequence ID" value="KIX10411.1"/>
    <property type="molecule type" value="Genomic_DNA"/>
</dbReference>
<dbReference type="OrthoDB" id="5086080at2759"/>
<dbReference type="PANTHER" id="PTHR37012:SF7">
    <property type="entry name" value="B-ZIP TRANSCRIPTION FACTOR (EUROFUNG)-RELATED"/>
    <property type="match status" value="1"/>
</dbReference>
<feature type="region of interest" description="Disordered" evidence="1">
    <location>
        <begin position="86"/>
        <end position="122"/>
    </location>
</feature>
<dbReference type="HOGENOM" id="CLU_028818_2_1_1"/>
<evidence type="ECO:0000256" key="1">
    <source>
        <dbReference type="SAM" id="MobiDB-lite"/>
    </source>
</evidence>
<dbReference type="Pfam" id="PF11905">
    <property type="entry name" value="DUF3425"/>
    <property type="match status" value="1"/>
</dbReference>
<evidence type="ECO:0000313" key="2">
    <source>
        <dbReference type="EMBL" id="KIX10411.1"/>
    </source>
</evidence>
<dbReference type="PANTHER" id="PTHR37012">
    <property type="entry name" value="B-ZIP TRANSCRIPTION FACTOR (EUROFUNG)-RELATED"/>
    <property type="match status" value="1"/>
</dbReference>
<feature type="compositionally biased region" description="Basic and acidic residues" evidence="1">
    <location>
        <begin position="86"/>
        <end position="95"/>
    </location>
</feature>
<gene>
    <name evidence="2" type="ORF">Z518_01493</name>
</gene>
<dbReference type="VEuPathDB" id="FungiDB:Z518_01493"/>
<keyword evidence="3" id="KW-1185">Reference proteome</keyword>